<proteinExistence type="predicted"/>
<organism evidence="2 3">
    <name type="scientific">Folsomia candida</name>
    <name type="common">Springtail</name>
    <dbReference type="NCBI Taxonomy" id="158441"/>
    <lineage>
        <taxon>Eukaryota</taxon>
        <taxon>Metazoa</taxon>
        <taxon>Ecdysozoa</taxon>
        <taxon>Arthropoda</taxon>
        <taxon>Hexapoda</taxon>
        <taxon>Collembola</taxon>
        <taxon>Entomobryomorpha</taxon>
        <taxon>Isotomoidea</taxon>
        <taxon>Isotomidae</taxon>
        <taxon>Proisotominae</taxon>
        <taxon>Folsomia</taxon>
    </lineage>
</organism>
<feature type="compositionally biased region" description="Basic and acidic residues" evidence="1">
    <location>
        <begin position="1"/>
        <end position="12"/>
    </location>
</feature>
<evidence type="ECO:0000313" key="3">
    <source>
        <dbReference type="Proteomes" id="UP000198287"/>
    </source>
</evidence>
<dbReference type="Proteomes" id="UP000198287">
    <property type="component" value="Unassembled WGS sequence"/>
</dbReference>
<evidence type="ECO:0000256" key="1">
    <source>
        <dbReference type="SAM" id="MobiDB-lite"/>
    </source>
</evidence>
<keyword evidence="3" id="KW-1185">Reference proteome</keyword>
<dbReference type="AlphaFoldDB" id="A0A226EEN8"/>
<accession>A0A226EEN8</accession>
<dbReference type="EMBL" id="LNIX01000004">
    <property type="protein sequence ID" value="OXA55527.1"/>
    <property type="molecule type" value="Genomic_DNA"/>
</dbReference>
<name>A0A226EEN8_FOLCA</name>
<feature type="region of interest" description="Disordered" evidence="1">
    <location>
        <begin position="1"/>
        <end position="20"/>
    </location>
</feature>
<gene>
    <name evidence="2" type="ORF">Fcan01_09533</name>
</gene>
<reference evidence="2 3" key="1">
    <citation type="submission" date="2015-12" db="EMBL/GenBank/DDBJ databases">
        <title>The genome of Folsomia candida.</title>
        <authorList>
            <person name="Faddeeva A."/>
            <person name="Derks M.F."/>
            <person name="Anvar Y."/>
            <person name="Smit S."/>
            <person name="Van Straalen N."/>
            <person name="Roelofs D."/>
        </authorList>
    </citation>
    <scope>NUCLEOTIDE SEQUENCE [LARGE SCALE GENOMIC DNA]</scope>
    <source>
        <strain evidence="2 3">VU population</strain>
        <tissue evidence="2">Whole body</tissue>
    </source>
</reference>
<evidence type="ECO:0000313" key="2">
    <source>
        <dbReference type="EMBL" id="OXA55527.1"/>
    </source>
</evidence>
<comment type="caution">
    <text evidence="2">The sequence shown here is derived from an EMBL/GenBank/DDBJ whole genome shotgun (WGS) entry which is preliminary data.</text>
</comment>
<protein>
    <submittedName>
        <fullName evidence="2">Uncharacterized protein</fullName>
    </submittedName>
</protein>
<sequence length="110" mass="12074">MADKIHPAKNDDAANQSVNERPSLNWNGVKVKEFFQLYQQCVSLFVSRSTFPPPGFLNPVEVGLRARNGGDSVVVVVPDTLYQASANGLKSLDGICFRILIHLKDNLSGM</sequence>